<dbReference type="InterPro" id="IPR045378">
    <property type="entry name" value="LNT_N"/>
</dbReference>
<dbReference type="GO" id="GO:0016410">
    <property type="term" value="F:N-acyltransferase activity"/>
    <property type="evidence" value="ECO:0007669"/>
    <property type="project" value="UniProtKB-UniRule"/>
</dbReference>
<dbReference type="GO" id="GO:0005886">
    <property type="term" value="C:plasma membrane"/>
    <property type="evidence" value="ECO:0007669"/>
    <property type="project" value="UniProtKB-SubCell"/>
</dbReference>
<comment type="similarity">
    <text evidence="8">Belongs to the CN hydrolase family. Apolipoprotein N-acyltransferase subfamily.</text>
</comment>
<feature type="transmembrane region" description="Helical" evidence="8">
    <location>
        <begin position="142"/>
        <end position="168"/>
    </location>
</feature>
<dbReference type="EC" id="2.3.1.269" evidence="8"/>
<dbReference type="CDD" id="cd07571">
    <property type="entry name" value="ALP_N-acyl_transferase"/>
    <property type="match status" value="1"/>
</dbReference>
<evidence type="ECO:0000256" key="1">
    <source>
        <dbReference type="ARBA" id="ARBA00004651"/>
    </source>
</evidence>
<evidence type="ECO:0000313" key="11">
    <source>
        <dbReference type="Proteomes" id="UP000198649"/>
    </source>
</evidence>
<evidence type="ECO:0000256" key="6">
    <source>
        <dbReference type="ARBA" id="ARBA00023136"/>
    </source>
</evidence>
<keyword evidence="2 8" id="KW-1003">Cell membrane</keyword>
<dbReference type="Proteomes" id="UP000198649">
    <property type="component" value="Unassembled WGS sequence"/>
</dbReference>
<dbReference type="RefSeq" id="WP_246166243.1">
    <property type="nucleotide sequence ID" value="NZ_BKAF01000013.1"/>
</dbReference>
<evidence type="ECO:0000256" key="5">
    <source>
        <dbReference type="ARBA" id="ARBA00022989"/>
    </source>
</evidence>
<proteinExistence type="inferred from homology"/>
<dbReference type="GO" id="GO:0042158">
    <property type="term" value="P:lipoprotein biosynthetic process"/>
    <property type="evidence" value="ECO:0007669"/>
    <property type="project" value="UniProtKB-UniRule"/>
</dbReference>
<dbReference type="Pfam" id="PF20154">
    <property type="entry name" value="LNT_N"/>
    <property type="match status" value="1"/>
</dbReference>
<reference evidence="10 11" key="1">
    <citation type="submission" date="2016-10" db="EMBL/GenBank/DDBJ databases">
        <authorList>
            <person name="de Groot N.N."/>
        </authorList>
    </citation>
    <scope>NUCLEOTIDE SEQUENCE [LARGE SCALE GENOMIC DNA]</scope>
    <source>
        <strain evidence="10 11">CGMCC 1.11156</strain>
    </source>
</reference>
<dbReference type="InterPro" id="IPR036526">
    <property type="entry name" value="C-N_Hydrolase_sf"/>
</dbReference>
<dbReference type="InterPro" id="IPR003010">
    <property type="entry name" value="C-N_Hydrolase"/>
</dbReference>
<sequence length="512" mass="54191">MLLRTSLALVAGLTLSLAFEPLALPIVMPFAVAAFFLSTRGLRARSAWIPGLGFGVAFYFTHISWMRDSIGPDAWVALATIESLFYAVLGSVTAALHRRRLWALWMAPAWVTMEVVRSGWPFSGMPWGRLAFGVVDTPAAPALPYVGSVGVSLLVALVSSLLAWVVVARGREQRVAGGASVAVLALTLLPALTPYDVEETGQATVAAVQGNLPGPADNILFDSQQVTDNHVQATIDLADQIAAGAQPEVDFVLWPENSTASDPFGNAAVNAGIRSASAAIGVPILVGAIVDAGPDHVLNQGIVWDPVTGAGERYTKRHPVPYGEYIPLRDYLDGTFGKLALIPRDMLSGSRKTPLEIAGISVADAICFDIAYDDGLYDQVSRGAELLTVQTSNASFIFTDQIDQQFAMTRLRAIEAGRWLVVASPNGISGVISPEGEVVATADPRTQAVLVEQVGLSSDITLAVRLGPWVGRSSAVLTGVGLLLGLLAYRRSRHSPAPGGVLDENPEDEVLP</sequence>
<feature type="transmembrane region" description="Helical" evidence="8">
    <location>
        <begin position="103"/>
        <end position="122"/>
    </location>
</feature>
<feature type="transmembrane region" description="Helical" evidence="8">
    <location>
        <begin position="6"/>
        <end position="35"/>
    </location>
</feature>
<evidence type="ECO:0000256" key="3">
    <source>
        <dbReference type="ARBA" id="ARBA00022679"/>
    </source>
</evidence>
<evidence type="ECO:0000256" key="2">
    <source>
        <dbReference type="ARBA" id="ARBA00022475"/>
    </source>
</evidence>
<evidence type="ECO:0000259" key="9">
    <source>
        <dbReference type="PROSITE" id="PS50263"/>
    </source>
</evidence>
<keyword evidence="6 8" id="KW-0472">Membrane</keyword>
<keyword evidence="4 8" id="KW-0812">Transmembrane</keyword>
<evidence type="ECO:0000256" key="4">
    <source>
        <dbReference type="ARBA" id="ARBA00022692"/>
    </source>
</evidence>
<feature type="domain" description="CN hydrolase" evidence="9">
    <location>
        <begin position="203"/>
        <end position="456"/>
    </location>
</feature>
<dbReference type="PANTHER" id="PTHR38686:SF1">
    <property type="entry name" value="APOLIPOPROTEIN N-ACYLTRANSFERASE"/>
    <property type="match status" value="1"/>
</dbReference>
<keyword evidence="10" id="KW-0449">Lipoprotein</keyword>
<dbReference type="EMBL" id="FOQG01000011">
    <property type="protein sequence ID" value="SFI67261.1"/>
    <property type="molecule type" value="Genomic_DNA"/>
</dbReference>
<keyword evidence="5 8" id="KW-1133">Transmembrane helix</keyword>
<dbReference type="Pfam" id="PF00795">
    <property type="entry name" value="CN_hydrolase"/>
    <property type="match status" value="1"/>
</dbReference>
<feature type="transmembrane region" description="Helical" evidence="8">
    <location>
        <begin position="47"/>
        <end position="65"/>
    </location>
</feature>
<keyword evidence="11" id="KW-1185">Reference proteome</keyword>
<keyword evidence="7 8" id="KW-0012">Acyltransferase</keyword>
<dbReference type="Gene3D" id="3.60.110.10">
    <property type="entry name" value="Carbon-nitrogen hydrolase"/>
    <property type="match status" value="1"/>
</dbReference>
<evidence type="ECO:0000256" key="7">
    <source>
        <dbReference type="ARBA" id="ARBA00023315"/>
    </source>
</evidence>
<comment type="pathway">
    <text evidence="8">Protein modification; lipoprotein biosynthesis (N-acyl transfer).</text>
</comment>
<evidence type="ECO:0000313" key="10">
    <source>
        <dbReference type="EMBL" id="SFI67261.1"/>
    </source>
</evidence>
<comment type="function">
    <text evidence="8">Catalyzes the phospholipid dependent N-acylation of the N-terminal cysteine of apolipoprotein, the last step in lipoprotein maturation.</text>
</comment>
<comment type="catalytic activity">
    <reaction evidence="8">
        <text>N-terminal S-1,2-diacyl-sn-glyceryl-L-cysteinyl-[lipoprotein] + a glycerophospholipid = N-acyl-S-1,2-diacyl-sn-glyceryl-L-cysteinyl-[lipoprotein] + a 2-acyl-sn-glycero-3-phospholipid + H(+)</text>
        <dbReference type="Rhea" id="RHEA:48228"/>
        <dbReference type="Rhea" id="RHEA-COMP:14681"/>
        <dbReference type="Rhea" id="RHEA-COMP:14684"/>
        <dbReference type="ChEBI" id="CHEBI:15378"/>
        <dbReference type="ChEBI" id="CHEBI:136912"/>
        <dbReference type="ChEBI" id="CHEBI:140656"/>
        <dbReference type="ChEBI" id="CHEBI:140657"/>
        <dbReference type="ChEBI" id="CHEBI:140660"/>
        <dbReference type="EC" id="2.3.1.269"/>
    </reaction>
</comment>
<evidence type="ECO:0000256" key="8">
    <source>
        <dbReference type="HAMAP-Rule" id="MF_01148"/>
    </source>
</evidence>
<dbReference type="PROSITE" id="PS50263">
    <property type="entry name" value="CN_HYDROLASE"/>
    <property type="match status" value="1"/>
</dbReference>
<dbReference type="NCBIfam" id="TIGR00546">
    <property type="entry name" value="lnt"/>
    <property type="match status" value="1"/>
</dbReference>
<dbReference type="AlphaFoldDB" id="A0A1I3K429"/>
<gene>
    <name evidence="8" type="primary">lnt</name>
    <name evidence="10" type="ORF">SAMN05216561_111130</name>
</gene>
<dbReference type="PANTHER" id="PTHR38686">
    <property type="entry name" value="APOLIPOPROTEIN N-ACYLTRANSFERASE"/>
    <property type="match status" value="1"/>
</dbReference>
<dbReference type="HAMAP" id="MF_01148">
    <property type="entry name" value="Lnt"/>
    <property type="match status" value="1"/>
</dbReference>
<name>A0A1I3K429_9ACTN</name>
<dbReference type="SUPFAM" id="SSF56317">
    <property type="entry name" value="Carbon-nitrogen hydrolase"/>
    <property type="match status" value="1"/>
</dbReference>
<dbReference type="UniPathway" id="UPA00666"/>
<organism evidence="10 11">
    <name type="scientific">Nocardioides psychrotolerans</name>
    <dbReference type="NCBI Taxonomy" id="1005945"/>
    <lineage>
        <taxon>Bacteria</taxon>
        <taxon>Bacillati</taxon>
        <taxon>Actinomycetota</taxon>
        <taxon>Actinomycetes</taxon>
        <taxon>Propionibacteriales</taxon>
        <taxon>Nocardioidaceae</taxon>
        <taxon>Nocardioides</taxon>
    </lineage>
</organism>
<feature type="transmembrane region" description="Helical" evidence="8">
    <location>
        <begin position="175"/>
        <end position="192"/>
    </location>
</feature>
<dbReference type="InterPro" id="IPR004563">
    <property type="entry name" value="Apolipo_AcylTrfase"/>
</dbReference>
<dbReference type="STRING" id="1005945.SAMN05216561_111130"/>
<feature type="transmembrane region" description="Helical" evidence="8">
    <location>
        <begin position="77"/>
        <end position="96"/>
    </location>
</feature>
<accession>A0A1I3K429</accession>
<protein>
    <recommendedName>
        <fullName evidence="8">Apolipoprotein N-acyltransferase</fullName>
        <shortName evidence="8">ALP N-acyltransferase</shortName>
        <ecNumber evidence="8">2.3.1.269</ecNumber>
    </recommendedName>
</protein>
<keyword evidence="3 8" id="KW-0808">Transferase</keyword>
<comment type="subcellular location">
    <subcellularLocation>
        <location evidence="1 8">Cell membrane</location>
        <topology evidence="1 8">Multi-pass membrane protein</topology>
    </subcellularLocation>
</comment>